<keyword evidence="7" id="KW-1185">Reference proteome</keyword>
<dbReference type="EMBL" id="JARKIB010000124">
    <property type="protein sequence ID" value="KAJ7735968.1"/>
    <property type="molecule type" value="Genomic_DNA"/>
</dbReference>
<dbReference type="AlphaFoldDB" id="A0AAD7I7R9"/>
<evidence type="ECO:0000256" key="1">
    <source>
        <dbReference type="ARBA" id="ARBA00004141"/>
    </source>
</evidence>
<evidence type="ECO:0000256" key="3">
    <source>
        <dbReference type="ARBA" id="ARBA00022989"/>
    </source>
</evidence>
<evidence type="ECO:0000256" key="2">
    <source>
        <dbReference type="ARBA" id="ARBA00022692"/>
    </source>
</evidence>
<feature type="transmembrane region" description="Helical" evidence="5">
    <location>
        <begin position="81"/>
        <end position="97"/>
    </location>
</feature>
<comment type="subcellular location">
    <subcellularLocation>
        <location evidence="1">Membrane</location>
        <topology evidence="1">Multi-pass membrane protein</topology>
    </subcellularLocation>
</comment>
<organism evidence="6 7">
    <name type="scientific">Mycena metata</name>
    <dbReference type="NCBI Taxonomy" id="1033252"/>
    <lineage>
        <taxon>Eukaryota</taxon>
        <taxon>Fungi</taxon>
        <taxon>Dikarya</taxon>
        <taxon>Basidiomycota</taxon>
        <taxon>Agaricomycotina</taxon>
        <taxon>Agaricomycetes</taxon>
        <taxon>Agaricomycetidae</taxon>
        <taxon>Agaricales</taxon>
        <taxon>Marasmiineae</taxon>
        <taxon>Mycenaceae</taxon>
        <taxon>Mycena</taxon>
    </lineage>
</organism>
<sequence>MVRVKCLDPTDPDYSFLYCPSFPAAVLFSVLFALTALGHINSTVVILMGGLWETLGLVIRVFSVLHYYLPYSFSSRRCGSTHSSIVLMARLVYLFVPEKRVGGINAQRLSLCFVLLDITAFLIQAVGGSIGLLGIHVYEGGIGLQELFILGFIGLVIRFHYKMRRLEGSTEWKRPLYTIYATLGLITIRIIYRLVEYSGGVYTPITSHEAPFYCLDALPMLTALLLWNIFHPGPVLVGPESEFPKKLPLRLRAASPFSARYTNEVELSGV</sequence>
<dbReference type="PANTHER" id="PTHR31465:SF15">
    <property type="entry name" value="LIPID TRANSPORTER ATNI-RELATED"/>
    <property type="match status" value="1"/>
</dbReference>
<name>A0AAD7I7R9_9AGAR</name>
<gene>
    <name evidence="6" type="ORF">B0H16DRAFT_1574923</name>
</gene>
<feature type="transmembrane region" description="Helical" evidence="5">
    <location>
        <begin position="142"/>
        <end position="161"/>
    </location>
</feature>
<keyword evidence="2 5" id="KW-0812">Transmembrane</keyword>
<feature type="transmembrane region" description="Helical" evidence="5">
    <location>
        <begin position="109"/>
        <end position="136"/>
    </location>
</feature>
<keyword evidence="4 5" id="KW-0472">Membrane</keyword>
<dbReference type="Proteomes" id="UP001215598">
    <property type="component" value="Unassembled WGS sequence"/>
</dbReference>
<protein>
    <submittedName>
        <fullName evidence="6">RTA1 domain-containing protein</fullName>
    </submittedName>
</protein>
<dbReference type="Pfam" id="PF04479">
    <property type="entry name" value="RTA1"/>
    <property type="match status" value="1"/>
</dbReference>
<feature type="transmembrane region" description="Helical" evidence="5">
    <location>
        <begin position="44"/>
        <end position="69"/>
    </location>
</feature>
<evidence type="ECO:0000256" key="4">
    <source>
        <dbReference type="ARBA" id="ARBA00023136"/>
    </source>
</evidence>
<dbReference type="GO" id="GO:0016020">
    <property type="term" value="C:membrane"/>
    <property type="evidence" value="ECO:0007669"/>
    <property type="project" value="UniProtKB-SubCell"/>
</dbReference>
<dbReference type="PANTHER" id="PTHR31465">
    <property type="entry name" value="PROTEIN RTA1-RELATED"/>
    <property type="match status" value="1"/>
</dbReference>
<comment type="caution">
    <text evidence="6">The sequence shown here is derived from an EMBL/GenBank/DDBJ whole genome shotgun (WGS) entry which is preliminary data.</text>
</comment>
<accession>A0AAD7I7R9</accession>
<keyword evidence="3 5" id="KW-1133">Transmembrane helix</keyword>
<reference evidence="6" key="1">
    <citation type="submission" date="2023-03" db="EMBL/GenBank/DDBJ databases">
        <title>Massive genome expansion in bonnet fungi (Mycena s.s.) driven by repeated elements and novel gene families across ecological guilds.</title>
        <authorList>
            <consortium name="Lawrence Berkeley National Laboratory"/>
            <person name="Harder C.B."/>
            <person name="Miyauchi S."/>
            <person name="Viragh M."/>
            <person name="Kuo A."/>
            <person name="Thoen E."/>
            <person name="Andreopoulos B."/>
            <person name="Lu D."/>
            <person name="Skrede I."/>
            <person name="Drula E."/>
            <person name="Henrissat B."/>
            <person name="Morin E."/>
            <person name="Kohler A."/>
            <person name="Barry K."/>
            <person name="LaButti K."/>
            <person name="Morin E."/>
            <person name="Salamov A."/>
            <person name="Lipzen A."/>
            <person name="Mereny Z."/>
            <person name="Hegedus B."/>
            <person name="Baldrian P."/>
            <person name="Stursova M."/>
            <person name="Weitz H."/>
            <person name="Taylor A."/>
            <person name="Grigoriev I.V."/>
            <person name="Nagy L.G."/>
            <person name="Martin F."/>
            <person name="Kauserud H."/>
        </authorList>
    </citation>
    <scope>NUCLEOTIDE SEQUENCE</scope>
    <source>
        <strain evidence="6">CBHHK182m</strain>
    </source>
</reference>
<evidence type="ECO:0000313" key="6">
    <source>
        <dbReference type="EMBL" id="KAJ7735968.1"/>
    </source>
</evidence>
<evidence type="ECO:0000256" key="5">
    <source>
        <dbReference type="SAM" id="Phobius"/>
    </source>
</evidence>
<evidence type="ECO:0000313" key="7">
    <source>
        <dbReference type="Proteomes" id="UP001215598"/>
    </source>
</evidence>
<dbReference type="InterPro" id="IPR007568">
    <property type="entry name" value="RTA1"/>
</dbReference>
<feature type="transmembrane region" description="Helical" evidence="5">
    <location>
        <begin position="15"/>
        <end position="37"/>
    </location>
</feature>
<proteinExistence type="predicted"/>